<evidence type="ECO:0000313" key="2">
    <source>
        <dbReference type="EMBL" id="QHI72980.1"/>
    </source>
</evidence>
<feature type="transmembrane region" description="Helical" evidence="1">
    <location>
        <begin position="220"/>
        <end position="245"/>
    </location>
</feature>
<dbReference type="Proteomes" id="UP000463883">
    <property type="component" value="Chromosome"/>
</dbReference>
<evidence type="ECO:0000313" key="3">
    <source>
        <dbReference type="Proteomes" id="UP000463883"/>
    </source>
</evidence>
<reference evidence="2 3" key="1">
    <citation type="submission" date="2020-01" db="EMBL/GenBank/DDBJ databases">
        <title>Genomic analysis of Aminipila sp. CBA3637.</title>
        <authorList>
            <person name="Kim Y.B."/>
            <person name="Roh S.W."/>
        </authorList>
    </citation>
    <scope>NUCLEOTIDE SEQUENCE [LARGE SCALE GENOMIC DNA]</scope>
    <source>
        <strain evidence="2 3">CBA3637</strain>
    </source>
</reference>
<sequence>MLIVLTIILIGLILLVGGDRTAKSLITLAFNGAILLCTIFVINIGLNPLVSTIISCIAISLVTLFYQNEINIKTKLSFISVLIVIAILFLFIFRIVSTSNIQGFPVDQLSIQDSNGYSRNISRNMMYIQISVILMVFIGAIIDTALAVTSALYEVHLNNPDLSKERLFQSGINIGRDILSSTINTLFFIYIAEYLTLFIQFINDFSFAQMINSKQFCQEFISITLSGIGCILIIPITAILCACFFNKPSAVTEQ</sequence>
<keyword evidence="1" id="KW-0472">Membrane</keyword>
<protein>
    <submittedName>
        <fullName evidence="2">YibE/F family protein</fullName>
    </submittedName>
</protein>
<name>A0A6P1MEA4_9FIRM</name>
<keyword evidence="3" id="KW-1185">Reference proteome</keyword>
<dbReference type="RefSeq" id="WP_162362747.1">
    <property type="nucleotide sequence ID" value="NZ_CP047591.1"/>
</dbReference>
<gene>
    <name evidence="2" type="ORF">Ami3637_11700</name>
</gene>
<dbReference type="KEGG" id="amic:Ami3637_11700"/>
<dbReference type="InterPro" id="IPR014564">
    <property type="entry name" value="UCP031503_TM"/>
</dbReference>
<dbReference type="PIRSF" id="PIRSF031503">
    <property type="entry name" value="UCP031503_mp"/>
    <property type="match status" value="1"/>
</dbReference>
<dbReference type="EMBL" id="CP047591">
    <property type="protein sequence ID" value="QHI72980.1"/>
    <property type="molecule type" value="Genomic_DNA"/>
</dbReference>
<proteinExistence type="predicted"/>
<dbReference type="AlphaFoldDB" id="A0A6P1MEA4"/>
<dbReference type="PANTHER" id="PTHR41771">
    <property type="entry name" value="MEMBRANE PROTEIN-RELATED"/>
    <property type="match status" value="1"/>
</dbReference>
<feature type="transmembrane region" description="Helical" evidence="1">
    <location>
        <begin position="78"/>
        <end position="96"/>
    </location>
</feature>
<feature type="transmembrane region" description="Helical" evidence="1">
    <location>
        <begin position="33"/>
        <end position="66"/>
    </location>
</feature>
<accession>A0A6P1MEA4</accession>
<feature type="transmembrane region" description="Helical" evidence="1">
    <location>
        <begin position="126"/>
        <end position="153"/>
    </location>
</feature>
<dbReference type="Pfam" id="PF07907">
    <property type="entry name" value="YibE_F"/>
    <property type="match status" value="1"/>
</dbReference>
<organism evidence="2 3">
    <name type="scientific">Aminipila terrae</name>
    <dbReference type="NCBI Taxonomy" id="2697030"/>
    <lineage>
        <taxon>Bacteria</taxon>
        <taxon>Bacillati</taxon>
        <taxon>Bacillota</taxon>
        <taxon>Clostridia</taxon>
        <taxon>Peptostreptococcales</taxon>
        <taxon>Anaerovoracaceae</taxon>
        <taxon>Aminipila</taxon>
    </lineage>
</organism>
<dbReference type="InterPro" id="IPR012507">
    <property type="entry name" value="YibE_F"/>
</dbReference>
<keyword evidence="1" id="KW-1133">Transmembrane helix</keyword>
<keyword evidence="1" id="KW-0812">Transmembrane</keyword>
<dbReference type="PANTHER" id="PTHR41771:SF1">
    <property type="entry name" value="MEMBRANE PROTEIN"/>
    <property type="match status" value="1"/>
</dbReference>
<feature type="transmembrane region" description="Helical" evidence="1">
    <location>
        <begin position="174"/>
        <end position="200"/>
    </location>
</feature>
<evidence type="ECO:0000256" key="1">
    <source>
        <dbReference type="SAM" id="Phobius"/>
    </source>
</evidence>